<dbReference type="PANTHER" id="PTHR48207">
    <property type="entry name" value="SUCCINATE--HYDROXYMETHYLGLUTARATE COA-TRANSFERASE"/>
    <property type="match status" value="1"/>
</dbReference>
<dbReference type="GO" id="GO:0008410">
    <property type="term" value="F:CoA-transferase activity"/>
    <property type="evidence" value="ECO:0007669"/>
    <property type="project" value="TreeGrafter"/>
</dbReference>
<dbReference type="InterPro" id="IPR050483">
    <property type="entry name" value="CoA-transferase_III_domain"/>
</dbReference>
<keyword evidence="3" id="KW-1185">Reference proteome</keyword>
<dbReference type="EMBL" id="JAAQPH010000011">
    <property type="protein sequence ID" value="NIA70006.1"/>
    <property type="molecule type" value="Genomic_DNA"/>
</dbReference>
<dbReference type="PANTHER" id="PTHR48207:SF3">
    <property type="entry name" value="SUCCINATE--HYDROXYMETHYLGLUTARATE COA-TRANSFERASE"/>
    <property type="match status" value="1"/>
</dbReference>
<sequence>MTACLQGIRILDLTNVLAGPFCCHQLAHLGAEVIKVEVPGGGDLARKLGADAELNARHMGVSFLAQNAGKRSLTLNLKSDNGKALFRHLVAGADVVVENFRPGVMERLGLGFDTLKQDRANLIYCAISGFGQDGPLRNLPAYDQIIQGMSGVMSITGDPDTAPYRAGHPIADTVGGMTAAFAISAALARRGAAAKEACFIDVSMLEATLATMGWVVSNFLVAGREPRPMGNENMTASPSGTFRTGDGLLNIAANKQEQFEALCRIVGRSDLAQDRRFAARQDRLARREELNAILEEALSGRTAAEWQTDLNAAGVPAGRVLSVPEALEEPQVQDRGMIATFAQAPGVGRDIRLLRTGIKVDGQAPAVAAPPPQLGEHTKEILSELGLSETEIHQLAEEKVL</sequence>
<dbReference type="Gene3D" id="3.30.1540.10">
    <property type="entry name" value="formyl-coa transferase, domain 3"/>
    <property type="match status" value="1"/>
</dbReference>
<evidence type="ECO:0000256" key="1">
    <source>
        <dbReference type="ARBA" id="ARBA00022679"/>
    </source>
</evidence>
<dbReference type="SUPFAM" id="SSF89796">
    <property type="entry name" value="CoA-transferase family III (CaiB/BaiF)"/>
    <property type="match status" value="1"/>
</dbReference>
<proteinExistence type="predicted"/>
<dbReference type="Proteomes" id="UP000761264">
    <property type="component" value="Unassembled WGS sequence"/>
</dbReference>
<dbReference type="InterPro" id="IPR023606">
    <property type="entry name" value="CoA-Trfase_III_dom_1_sf"/>
</dbReference>
<dbReference type="AlphaFoldDB" id="A0A967KG23"/>
<dbReference type="InterPro" id="IPR003673">
    <property type="entry name" value="CoA-Trfase_fam_III"/>
</dbReference>
<dbReference type="Gene3D" id="3.40.50.10540">
    <property type="entry name" value="Crotonobetainyl-coa:carnitine coa-transferase, domain 1"/>
    <property type="match status" value="1"/>
</dbReference>
<keyword evidence="1 2" id="KW-0808">Transferase</keyword>
<evidence type="ECO:0000313" key="2">
    <source>
        <dbReference type="EMBL" id="NIA70006.1"/>
    </source>
</evidence>
<dbReference type="RefSeq" id="WP_167226162.1">
    <property type="nucleotide sequence ID" value="NZ_JAAQPH010000011.1"/>
</dbReference>
<organism evidence="2 3">
    <name type="scientific">Pelagibius litoralis</name>
    <dbReference type="NCBI Taxonomy" id="374515"/>
    <lineage>
        <taxon>Bacteria</taxon>
        <taxon>Pseudomonadati</taxon>
        <taxon>Pseudomonadota</taxon>
        <taxon>Alphaproteobacteria</taxon>
        <taxon>Rhodospirillales</taxon>
        <taxon>Rhodovibrionaceae</taxon>
        <taxon>Pelagibius</taxon>
    </lineage>
</organism>
<dbReference type="InterPro" id="IPR044855">
    <property type="entry name" value="CoA-Trfase_III_dom3_sf"/>
</dbReference>
<dbReference type="Pfam" id="PF02515">
    <property type="entry name" value="CoA_transf_3"/>
    <property type="match status" value="1"/>
</dbReference>
<evidence type="ECO:0000313" key="3">
    <source>
        <dbReference type="Proteomes" id="UP000761264"/>
    </source>
</evidence>
<gene>
    <name evidence="2" type="ORF">HBA54_15485</name>
</gene>
<comment type="caution">
    <text evidence="2">The sequence shown here is derived from an EMBL/GenBank/DDBJ whole genome shotgun (WGS) entry which is preliminary data.</text>
</comment>
<reference evidence="2" key="1">
    <citation type="submission" date="2020-03" db="EMBL/GenBank/DDBJ databases">
        <title>Genome of Pelagibius litoralis DSM 21314T.</title>
        <authorList>
            <person name="Wang G."/>
        </authorList>
    </citation>
    <scope>NUCLEOTIDE SEQUENCE</scope>
    <source>
        <strain evidence="2">DSM 21314</strain>
    </source>
</reference>
<protein>
    <submittedName>
        <fullName evidence="2">CoA transferase</fullName>
    </submittedName>
</protein>
<accession>A0A967KG23</accession>
<name>A0A967KG23_9PROT</name>